<keyword evidence="1" id="KW-0677">Repeat</keyword>
<evidence type="ECO:0008006" key="5">
    <source>
        <dbReference type="Google" id="ProtNLM"/>
    </source>
</evidence>
<protein>
    <recommendedName>
        <fullName evidence="5">Bacterial Ig-like domain-containing protein</fullName>
    </recommendedName>
</protein>
<evidence type="ECO:0000313" key="4">
    <source>
        <dbReference type="Proteomes" id="UP000229307"/>
    </source>
</evidence>
<evidence type="ECO:0000256" key="2">
    <source>
        <dbReference type="PROSITE-ProRule" id="PRU00504"/>
    </source>
</evidence>
<dbReference type="GO" id="GO:0000209">
    <property type="term" value="P:protein polyubiquitination"/>
    <property type="evidence" value="ECO:0007669"/>
    <property type="project" value="TreeGrafter"/>
</dbReference>
<dbReference type="GO" id="GO:0043161">
    <property type="term" value="P:proteasome-mediated ubiquitin-dependent protein catabolic process"/>
    <property type="evidence" value="ECO:0007669"/>
    <property type="project" value="TreeGrafter"/>
</dbReference>
<feature type="non-terminal residue" evidence="3">
    <location>
        <position position="525"/>
    </location>
</feature>
<dbReference type="GO" id="GO:0061630">
    <property type="term" value="F:ubiquitin protein ligase activity"/>
    <property type="evidence" value="ECO:0007669"/>
    <property type="project" value="TreeGrafter"/>
</dbReference>
<name>A0A2M7S5A1_9BACT</name>
<dbReference type="Gene3D" id="2.60.40.10">
    <property type="entry name" value="Immunoglobulins"/>
    <property type="match status" value="1"/>
</dbReference>
<reference evidence="4" key="1">
    <citation type="submission" date="2017-09" db="EMBL/GenBank/DDBJ databases">
        <title>Depth-based differentiation of microbial function through sediment-hosted aquifers and enrichment of novel symbionts in the deep terrestrial subsurface.</title>
        <authorList>
            <person name="Probst A.J."/>
            <person name="Ladd B."/>
            <person name="Jarett J.K."/>
            <person name="Geller-Mcgrath D.E."/>
            <person name="Sieber C.M.K."/>
            <person name="Emerson J.B."/>
            <person name="Anantharaman K."/>
            <person name="Thomas B.C."/>
            <person name="Malmstrom R."/>
            <person name="Stieglmeier M."/>
            <person name="Klingl A."/>
            <person name="Woyke T."/>
            <person name="Ryan C.M."/>
            <person name="Banfield J.F."/>
        </authorList>
    </citation>
    <scope>NUCLEOTIDE SEQUENCE [LARGE SCALE GENOMIC DNA]</scope>
</reference>
<dbReference type="InterPro" id="IPR013783">
    <property type="entry name" value="Ig-like_fold"/>
</dbReference>
<proteinExistence type="predicted"/>
<feature type="repeat" description="NHL" evidence="2">
    <location>
        <begin position="448"/>
        <end position="496"/>
    </location>
</feature>
<organism evidence="3 4">
    <name type="scientific">Candidatus Desantisbacteria bacterium CG_4_10_14_0_8_um_filter_48_22</name>
    <dbReference type="NCBI Taxonomy" id="1974543"/>
    <lineage>
        <taxon>Bacteria</taxon>
        <taxon>Candidatus Desantisiibacteriota</taxon>
    </lineage>
</organism>
<evidence type="ECO:0000256" key="1">
    <source>
        <dbReference type="ARBA" id="ARBA00022737"/>
    </source>
</evidence>
<dbReference type="AlphaFoldDB" id="A0A2M7S5A1"/>
<dbReference type="PROSITE" id="PS51125">
    <property type="entry name" value="NHL"/>
    <property type="match status" value="1"/>
</dbReference>
<dbReference type="InterPro" id="IPR050952">
    <property type="entry name" value="TRIM-NHL_E3_ligases"/>
</dbReference>
<dbReference type="InterPro" id="IPR001258">
    <property type="entry name" value="NHL_repeat"/>
</dbReference>
<dbReference type="Proteomes" id="UP000229307">
    <property type="component" value="Unassembled WGS sequence"/>
</dbReference>
<evidence type="ECO:0000313" key="3">
    <source>
        <dbReference type="EMBL" id="PIZ14609.1"/>
    </source>
</evidence>
<gene>
    <name evidence="3" type="ORF">COY52_11835</name>
</gene>
<feature type="non-terminal residue" evidence="3">
    <location>
        <position position="1"/>
    </location>
</feature>
<dbReference type="PANTHER" id="PTHR24104">
    <property type="entry name" value="E3 UBIQUITIN-PROTEIN LIGASE NHLRC1-RELATED"/>
    <property type="match status" value="1"/>
</dbReference>
<comment type="caution">
    <text evidence="3">The sequence shown here is derived from an EMBL/GenBank/DDBJ whole genome shotgun (WGS) entry which is preliminary data.</text>
</comment>
<dbReference type="PANTHER" id="PTHR24104:SF25">
    <property type="entry name" value="PROTEIN LIN-41"/>
    <property type="match status" value="1"/>
</dbReference>
<dbReference type="GO" id="GO:0008270">
    <property type="term" value="F:zinc ion binding"/>
    <property type="evidence" value="ECO:0007669"/>
    <property type="project" value="UniProtKB-KW"/>
</dbReference>
<dbReference type="SUPFAM" id="SSF63829">
    <property type="entry name" value="Calcium-dependent phosphotriesterase"/>
    <property type="match status" value="1"/>
</dbReference>
<dbReference type="InterPro" id="IPR011042">
    <property type="entry name" value="6-blade_b-propeller_TolB-like"/>
</dbReference>
<dbReference type="Gene3D" id="2.120.10.30">
    <property type="entry name" value="TolB, C-terminal domain"/>
    <property type="match status" value="1"/>
</dbReference>
<dbReference type="EMBL" id="PFMR01000324">
    <property type="protein sequence ID" value="PIZ14609.1"/>
    <property type="molecule type" value="Genomic_DNA"/>
</dbReference>
<accession>A0A2M7S5A1</accession>
<sequence>TVLKNISVNTEGAGIYNPGNASIKIIPFSSANPKVSTASFALKSQDLISASSIYDIGPPGAVFEPAAMLTIYYNKQAVAGFESELKIYKYDESEDKWEIVPGQVLDTVNNCIRVPITHLSLYSLLVPRDVAGIGMPMAEIIRPAQGSFVSGNVNIIGIAKGQFFSNYKLEYLPYLGDEWTMIGNAISYEIDSETLAVWNTSGLNGSYTLRLTAANRFGDAAVKITTLLADNASPFGTAISIGNPKYRETDTLPYIVTSSTPFYFMVKDSETNNVVASGVHHVEWLINGETQWHVAENYKFTILSSYSDGIYTIYYRAVDNAGNVEDSNSIMVVLDNNPPDIRLIYPAKGAIGISSVINSDTASIIGVIGDANFLNYRISILAIGETPFAETLISQDIIEEGTQTLAVLNRSRFADGWYLISIVSDDKLYNTSYDSVAIYLGNPEVNLVFGKRGNDDAEFKEPYGIAFSPTQTGSDNSGCIFITDNKNDRVQKFDLNGNFLLSFNGRSEEYHKLKKPSGIAVTTVV</sequence>